<dbReference type="SMART" id="SM00387">
    <property type="entry name" value="HATPase_c"/>
    <property type="match status" value="1"/>
</dbReference>
<dbReference type="SUPFAM" id="SSF55874">
    <property type="entry name" value="ATPase domain of HSP90 chaperone/DNA topoisomerase II/histidine kinase"/>
    <property type="match status" value="1"/>
</dbReference>
<evidence type="ECO:0000256" key="1">
    <source>
        <dbReference type="ARBA" id="ARBA00000085"/>
    </source>
</evidence>
<evidence type="ECO:0000313" key="13">
    <source>
        <dbReference type="Proteomes" id="UP000535589"/>
    </source>
</evidence>
<evidence type="ECO:0000259" key="11">
    <source>
        <dbReference type="PROSITE" id="PS50109"/>
    </source>
</evidence>
<accession>A0A7X8YHM7</accession>
<dbReference type="Gene3D" id="3.30.565.10">
    <property type="entry name" value="Histidine kinase-like ATPase, C-terminal domain"/>
    <property type="match status" value="1"/>
</dbReference>
<dbReference type="SUPFAM" id="SSF53850">
    <property type="entry name" value="Periplasmic binding protein-like II"/>
    <property type="match status" value="1"/>
</dbReference>
<dbReference type="CDD" id="cd00082">
    <property type="entry name" value="HisKA"/>
    <property type="match status" value="1"/>
</dbReference>
<gene>
    <name evidence="12" type="ORF">HGP28_12700</name>
</gene>
<dbReference type="RefSeq" id="WP_168836850.1">
    <property type="nucleotide sequence ID" value="NZ_JABAIK010000012.1"/>
</dbReference>
<keyword evidence="9" id="KW-1133">Transmembrane helix</keyword>
<keyword evidence="7" id="KW-0067">ATP-binding</keyword>
<dbReference type="AlphaFoldDB" id="A0A7X8YHM7"/>
<dbReference type="SUPFAM" id="SSF47384">
    <property type="entry name" value="Homodimeric domain of signal transducing histidine kinase"/>
    <property type="match status" value="1"/>
</dbReference>
<dbReference type="EC" id="2.7.13.3" evidence="2"/>
<dbReference type="PANTHER" id="PTHR43065:SF10">
    <property type="entry name" value="PEROXIDE STRESS-ACTIVATED HISTIDINE KINASE MAK3"/>
    <property type="match status" value="1"/>
</dbReference>
<dbReference type="Pfam" id="PF00512">
    <property type="entry name" value="HisKA"/>
    <property type="match status" value="1"/>
</dbReference>
<feature type="signal peptide" evidence="10">
    <location>
        <begin position="1"/>
        <end position="25"/>
    </location>
</feature>
<dbReference type="PROSITE" id="PS50109">
    <property type="entry name" value="HIS_KIN"/>
    <property type="match status" value="1"/>
</dbReference>
<comment type="catalytic activity">
    <reaction evidence="1">
        <text>ATP + protein L-histidine = ADP + protein N-phospho-L-histidine.</text>
        <dbReference type="EC" id="2.7.13.3"/>
    </reaction>
</comment>
<proteinExistence type="predicted"/>
<dbReference type="Proteomes" id="UP000535589">
    <property type="component" value="Unassembled WGS sequence"/>
</dbReference>
<dbReference type="Gene3D" id="3.40.190.10">
    <property type="entry name" value="Periplasmic binding protein-like II"/>
    <property type="match status" value="1"/>
</dbReference>
<dbReference type="SMART" id="SM00388">
    <property type="entry name" value="HisKA"/>
    <property type="match status" value="1"/>
</dbReference>
<dbReference type="Pfam" id="PF12974">
    <property type="entry name" value="Phosphonate-bd"/>
    <property type="match status" value="1"/>
</dbReference>
<keyword evidence="9" id="KW-0812">Transmembrane</keyword>
<organism evidence="12 13">
    <name type="scientific">Vibrio agarilyticus</name>
    <dbReference type="NCBI Taxonomy" id="2726741"/>
    <lineage>
        <taxon>Bacteria</taxon>
        <taxon>Pseudomonadati</taxon>
        <taxon>Pseudomonadota</taxon>
        <taxon>Gammaproteobacteria</taxon>
        <taxon>Vibrionales</taxon>
        <taxon>Vibrionaceae</taxon>
        <taxon>Vibrio</taxon>
    </lineage>
</organism>
<keyword evidence="5" id="KW-0547">Nucleotide-binding</keyword>
<evidence type="ECO:0000256" key="6">
    <source>
        <dbReference type="ARBA" id="ARBA00022777"/>
    </source>
</evidence>
<sequence length="589" mass="65081">MRWFVSIRLCIICLLALLVSAPVWAEKTQVVIGVFADRGLTEARARWQPTITWLNQTLPDYQFSLEPLNLDALQAEITSQSLSFLIVNPSASIRTGRQYPLSWLTTLISPMAGGTTLSTGSAVWVVNTSNVTDWHQLSGRPIGTVDQRAFGGFMAFARDVVEQYDLNHYFSGLNELGFPHESVVASLLSGQVEAAILPICLVESMVAKGEISAEALRVLNPKTPRDAICQSSTVLYPNWGFAMTNKADRKLAKQIVLSLLAIPPTSNVAKAAQSLGWSVAEPQVGLDNLFSQLGVHPLQNSWWAELRNWLMVNYEITLLAFVVLAILPIQYLLLRRRHHRNTQTLQRVQQNLQLAQRRALVEKLGSSLAHELNQPLAAIRLYAEGELSRRRQGRTDTDIVALFEKIQRQTDRIDGVVSRFRSLLQRRITHKQLTALDDVVKDSIRLVEVYARQHKVTLQIGRWASQQIIVADKIAIEQLVVNLLTNAIDASAPSDSKGMKEGQVTIELLARPTSIDLIVDDNGSGLAQPFDTLLTPFVTTKAQGVGLGLAICKDVAESHSASFSLCNRPSSENGAVGCRASVCFPRIKS</sequence>
<evidence type="ECO:0000256" key="10">
    <source>
        <dbReference type="SAM" id="SignalP"/>
    </source>
</evidence>
<keyword evidence="6" id="KW-0418">Kinase</keyword>
<evidence type="ECO:0000256" key="3">
    <source>
        <dbReference type="ARBA" id="ARBA00022553"/>
    </source>
</evidence>
<dbReference type="PANTHER" id="PTHR43065">
    <property type="entry name" value="SENSOR HISTIDINE KINASE"/>
    <property type="match status" value="1"/>
</dbReference>
<keyword evidence="9" id="KW-0472">Membrane</keyword>
<keyword evidence="3" id="KW-0597">Phosphoprotein</keyword>
<dbReference type="PRINTS" id="PR00344">
    <property type="entry name" value="BCTRLSENSOR"/>
</dbReference>
<evidence type="ECO:0000256" key="7">
    <source>
        <dbReference type="ARBA" id="ARBA00022840"/>
    </source>
</evidence>
<evidence type="ECO:0000256" key="2">
    <source>
        <dbReference type="ARBA" id="ARBA00012438"/>
    </source>
</evidence>
<reference evidence="12 13" key="1">
    <citation type="submission" date="2020-04" db="EMBL/GenBank/DDBJ databases">
        <title>Vibrio sp. SM6, a novel species isolated from seawater.</title>
        <authorList>
            <person name="Wang X."/>
        </authorList>
    </citation>
    <scope>NUCLEOTIDE SEQUENCE [LARGE SCALE GENOMIC DNA]</scope>
    <source>
        <strain evidence="12 13">SM6</strain>
    </source>
</reference>
<keyword evidence="13" id="KW-1185">Reference proteome</keyword>
<evidence type="ECO:0000256" key="8">
    <source>
        <dbReference type="ARBA" id="ARBA00023012"/>
    </source>
</evidence>
<keyword evidence="10" id="KW-0732">Signal</keyword>
<dbReference type="Gene3D" id="1.10.287.130">
    <property type="match status" value="1"/>
</dbReference>
<dbReference type="EMBL" id="JABAIK010000012">
    <property type="protein sequence ID" value="NLS13750.1"/>
    <property type="molecule type" value="Genomic_DNA"/>
</dbReference>
<dbReference type="GO" id="GO:0000155">
    <property type="term" value="F:phosphorelay sensor kinase activity"/>
    <property type="evidence" value="ECO:0007669"/>
    <property type="project" value="InterPro"/>
</dbReference>
<evidence type="ECO:0000256" key="9">
    <source>
        <dbReference type="SAM" id="Phobius"/>
    </source>
</evidence>
<keyword evidence="4" id="KW-0808">Transferase</keyword>
<feature type="domain" description="Histidine kinase" evidence="11">
    <location>
        <begin position="367"/>
        <end position="588"/>
    </location>
</feature>
<protein>
    <recommendedName>
        <fullName evidence="2">histidine kinase</fullName>
        <ecNumber evidence="2">2.7.13.3</ecNumber>
    </recommendedName>
</protein>
<dbReference type="InterPro" id="IPR004358">
    <property type="entry name" value="Sig_transdc_His_kin-like_C"/>
</dbReference>
<feature type="transmembrane region" description="Helical" evidence="9">
    <location>
        <begin position="316"/>
        <end position="334"/>
    </location>
</feature>
<evidence type="ECO:0000313" key="12">
    <source>
        <dbReference type="EMBL" id="NLS13750.1"/>
    </source>
</evidence>
<dbReference type="InterPro" id="IPR003594">
    <property type="entry name" value="HATPase_dom"/>
</dbReference>
<evidence type="ECO:0000256" key="4">
    <source>
        <dbReference type="ARBA" id="ARBA00022679"/>
    </source>
</evidence>
<dbReference type="Pfam" id="PF02518">
    <property type="entry name" value="HATPase_c"/>
    <property type="match status" value="1"/>
</dbReference>
<dbReference type="InterPro" id="IPR036097">
    <property type="entry name" value="HisK_dim/P_sf"/>
</dbReference>
<dbReference type="GO" id="GO:0005524">
    <property type="term" value="F:ATP binding"/>
    <property type="evidence" value="ECO:0007669"/>
    <property type="project" value="UniProtKB-KW"/>
</dbReference>
<dbReference type="InterPro" id="IPR036890">
    <property type="entry name" value="HATPase_C_sf"/>
</dbReference>
<keyword evidence="8" id="KW-0902">Two-component regulatory system</keyword>
<evidence type="ECO:0000256" key="5">
    <source>
        <dbReference type="ARBA" id="ARBA00022741"/>
    </source>
</evidence>
<comment type="caution">
    <text evidence="12">The sequence shown here is derived from an EMBL/GenBank/DDBJ whole genome shotgun (WGS) entry which is preliminary data.</text>
</comment>
<name>A0A7X8YHM7_9VIBR</name>
<feature type="chain" id="PRO_5031437160" description="histidine kinase" evidence="10">
    <location>
        <begin position="26"/>
        <end position="589"/>
    </location>
</feature>
<dbReference type="InterPro" id="IPR005467">
    <property type="entry name" value="His_kinase_dom"/>
</dbReference>
<dbReference type="InterPro" id="IPR003661">
    <property type="entry name" value="HisK_dim/P_dom"/>
</dbReference>